<dbReference type="PANTHER" id="PTHR43283">
    <property type="entry name" value="BETA-LACTAMASE-RELATED"/>
    <property type="match status" value="1"/>
</dbReference>
<comment type="caution">
    <text evidence="4">The sequence shown here is derived from an EMBL/GenBank/DDBJ whole genome shotgun (WGS) entry which is preliminary data.</text>
</comment>
<dbReference type="OrthoDB" id="428260at2759"/>
<evidence type="ECO:0000256" key="1">
    <source>
        <dbReference type="ARBA" id="ARBA00009009"/>
    </source>
</evidence>
<evidence type="ECO:0000256" key="2">
    <source>
        <dbReference type="ARBA" id="ARBA00022801"/>
    </source>
</evidence>
<protein>
    <recommendedName>
        <fullName evidence="3">Beta-lactamase-related domain-containing protein</fullName>
    </recommendedName>
</protein>
<accession>A0A8H5LIU7</accession>
<name>A0A8H5LIU7_9AGAR</name>
<feature type="domain" description="Beta-lactamase-related" evidence="3">
    <location>
        <begin position="39"/>
        <end position="401"/>
    </location>
</feature>
<keyword evidence="5" id="KW-1185">Reference proteome</keyword>
<dbReference type="InterPro" id="IPR001466">
    <property type="entry name" value="Beta-lactam-related"/>
</dbReference>
<dbReference type="Proteomes" id="UP000559256">
    <property type="component" value="Unassembled WGS sequence"/>
</dbReference>
<dbReference type="Gene3D" id="3.40.710.10">
    <property type="entry name" value="DD-peptidase/beta-lactamase superfamily"/>
    <property type="match status" value="1"/>
</dbReference>
<gene>
    <name evidence="4" type="ORF">D9758_004908</name>
</gene>
<organism evidence="4 5">
    <name type="scientific">Tetrapyrgos nigripes</name>
    <dbReference type="NCBI Taxonomy" id="182062"/>
    <lineage>
        <taxon>Eukaryota</taxon>
        <taxon>Fungi</taxon>
        <taxon>Dikarya</taxon>
        <taxon>Basidiomycota</taxon>
        <taxon>Agaricomycotina</taxon>
        <taxon>Agaricomycetes</taxon>
        <taxon>Agaricomycetidae</taxon>
        <taxon>Agaricales</taxon>
        <taxon>Marasmiineae</taxon>
        <taxon>Marasmiaceae</taxon>
        <taxon>Tetrapyrgos</taxon>
    </lineage>
</organism>
<evidence type="ECO:0000259" key="3">
    <source>
        <dbReference type="Pfam" id="PF00144"/>
    </source>
</evidence>
<dbReference type="AlphaFoldDB" id="A0A8H5LIU7"/>
<dbReference type="Pfam" id="PF00144">
    <property type="entry name" value="Beta-lactamase"/>
    <property type="match status" value="1"/>
</dbReference>
<dbReference type="InterPro" id="IPR012338">
    <property type="entry name" value="Beta-lactam/transpept-like"/>
</dbReference>
<dbReference type="PANTHER" id="PTHR43283:SF17">
    <property type="entry name" value="(LOVD), PUTATIVE (AFU_ORTHOLOGUE AFUA_5G00920)-RELATED"/>
    <property type="match status" value="1"/>
</dbReference>
<dbReference type="SUPFAM" id="SSF56601">
    <property type="entry name" value="beta-lactamase/transpeptidase-like"/>
    <property type="match status" value="1"/>
</dbReference>
<evidence type="ECO:0000313" key="4">
    <source>
        <dbReference type="EMBL" id="KAF5358956.1"/>
    </source>
</evidence>
<evidence type="ECO:0000313" key="5">
    <source>
        <dbReference type="Proteomes" id="UP000559256"/>
    </source>
</evidence>
<sequence length="415" mass="46572">MDALRQALRDATGMSDRTKQTIPPVVVMAKNASGTIDIKEHYGYLSSKPDATPIDFDTTMWGASITKLPATVAAMQMVEKGLVDLDEDITRVLPEWKDPKILDGFEEGTGKPILRPSKKKMTLRHLLTHSSGMGYGIMTPSLEQYVNYMKIVPKGKSLVELQDHSLLPLLFEPGEGWFYGFGIDWAGTVVERISGCASLGEYFAKHIWGPLGLDEKDWTFHPQNDDFKKHPRVEMQVRQPDGSMKGIEKIPLPIPGLGDGTGEYDSGGAGLYMKPLDFFRILESLMRNDEVLLKKETRDMMFVPQLEDNKYIMERIELVNKMLPPGNQHSQLMGLPIGTQVNWGLGGMLMMDTVEGKRKKGTMWWGGMPNLFWWIDPTSKLTGFFATQMFPPGDGHVGKARSHFEEAVYEALRGQ</sequence>
<reference evidence="4 5" key="1">
    <citation type="journal article" date="2020" name="ISME J.">
        <title>Uncovering the hidden diversity of litter-decomposition mechanisms in mushroom-forming fungi.</title>
        <authorList>
            <person name="Floudas D."/>
            <person name="Bentzer J."/>
            <person name="Ahren D."/>
            <person name="Johansson T."/>
            <person name="Persson P."/>
            <person name="Tunlid A."/>
        </authorList>
    </citation>
    <scope>NUCLEOTIDE SEQUENCE [LARGE SCALE GENOMIC DNA]</scope>
    <source>
        <strain evidence="4 5">CBS 291.85</strain>
    </source>
</reference>
<keyword evidence="2" id="KW-0378">Hydrolase</keyword>
<dbReference type="EMBL" id="JAACJM010000047">
    <property type="protein sequence ID" value="KAF5358956.1"/>
    <property type="molecule type" value="Genomic_DNA"/>
</dbReference>
<proteinExistence type="inferred from homology"/>
<dbReference type="GO" id="GO:0016787">
    <property type="term" value="F:hydrolase activity"/>
    <property type="evidence" value="ECO:0007669"/>
    <property type="project" value="UniProtKB-KW"/>
</dbReference>
<comment type="similarity">
    <text evidence="1">Belongs to the class-A beta-lactamase family.</text>
</comment>
<dbReference type="InterPro" id="IPR050789">
    <property type="entry name" value="Diverse_Enzym_Activities"/>
</dbReference>